<dbReference type="EnsemblPlants" id="Bo2g149450.1">
    <property type="protein sequence ID" value="Bo2g149450.1"/>
    <property type="gene ID" value="Bo2g149450"/>
</dbReference>
<dbReference type="HOGENOM" id="CLU_2910876_0_0_1"/>
<dbReference type="AlphaFoldDB" id="A0A0D3AWQ5"/>
<reference evidence="1" key="2">
    <citation type="submission" date="2015-03" db="UniProtKB">
        <authorList>
            <consortium name="EnsemblPlants"/>
        </authorList>
    </citation>
    <scope>IDENTIFICATION</scope>
</reference>
<dbReference type="OMA" id="CKFSLYM"/>
<reference evidence="1 2" key="1">
    <citation type="journal article" date="2014" name="Genome Biol.">
        <title>Transcriptome and methylome profiling reveals relics of genome dominance in the mesopolyploid Brassica oleracea.</title>
        <authorList>
            <person name="Parkin I.A."/>
            <person name="Koh C."/>
            <person name="Tang H."/>
            <person name="Robinson S.J."/>
            <person name="Kagale S."/>
            <person name="Clarke W.E."/>
            <person name="Town C.D."/>
            <person name="Nixon J."/>
            <person name="Krishnakumar V."/>
            <person name="Bidwell S.L."/>
            <person name="Denoeud F."/>
            <person name="Belcram H."/>
            <person name="Links M.G."/>
            <person name="Just J."/>
            <person name="Clarke C."/>
            <person name="Bender T."/>
            <person name="Huebert T."/>
            <person name="Mason A.S."/>
            <person name="Pires J.C."/>
            <person name="Barker G."/>
            <person name="Moore J."/>
            <person name="Walley P.G."/>
            <person name="Manoli S."/>
            <person name="Batley J."/>
            <person name="Edwards D."/>
            <person name="Nelson M.N."/>
            <person name="Wang X."/>
            <person name="Paterson A.H."/>
            <person name="King G."/>
            <person name="Bancroft I."/>
            <person name="Chalhoub B."/>
            <person name="Sharpe A.G."/>
        </authorList>
    </citation>
    <scope>NUCLEOTIDE SEQUENCE</scope>
    <source>
        <strain evidence="1 2">cv. TO1000</strain>
    </source>
</reference>
<organism evidence="1 2">
    <name type="scientific">Brassica oleracea var. oleracea</name>
    <dbReference type="NCBI Taxonomy" id="109376"/>
    <lineage>
        <taxon>Eukaryota</taxon>
        <taxon>Viridiplantae</taxon>
        <taxon>Streptophyta</taxon>
        <taxon>Embryophyta</taxon>
        <taxon>Tracheophyta</taxon>
        <taxon>Spermatophyta</taxon>
        <taxon>Magnoliopsida</taxon>
        <taxon>eudicotyledons</taxon>
        <taxon>Gunneridae</taxon>
        <taxon>Pentapetalae</taxon>
        <taxon>rosids</taxon>
        <taxon>malvids</taxon>
        <taxon>Brassicales</taxon>
        <taxon>Brassicaceae</taxon>
        <taxon>Brassiceae</taxon>
        <taxon>Brassica</taxon>
    </lineage>
</organism>
<evidence type="ECO:0000313" key="1">
    <source>
        <dbReference type="EnsemblPlants" id="Bo2g149450.1"/>
    </source>
</evidence>
<dbReference type="Proteomes" id="UP000032141">
    <property type="component" value="Chromosome C2"/>
</dbReference>
<protein>
    <submittedName>
        <fullName evidence="1">Uncharacterized protein</fullName>
    </submittedName>
</protein>
<proteinExistence type="predicted"/>
<name>A0A0D3AWQ5_BRAOL</name>
<dbReference type="Gramene" id="Bo2g149450.1">
    <property type="protein sequence ID" value="Bo2g149450.1"/>
    <property type="gene ID" value="Bo2g149450"/>
</dbReference>
<evidence type="ECO:0000313" key="2">
    <source>
        <dbReference type="Proteomes" id="UP000032141"/>
    </source>
</evidence>
<accession>A0A0D3AWQ5</accession>
<sequence length="62" mass="7536">MCKFSLYMETKISIRLNIFDPEDFWKTYGRLMEDLYVLWKTSGILMEDSCKTYGRLLEDFHL</sequence>
<keyword evidence="2" id="KW-1185">Reference proteome</keyword>